<evidence type="ECO:0000259" key="8">
    <source>
        <dbReference type="Pfam" id="PF01967"/>
    </source>
</evidence>
<dbReference type="NCBIfam" id="TIGR00581">
    <property type="entry name" value="moaC"/>
    <property type="match status" value="1"/>
</dbReference>
<comment type="function">
    <text evidence="6 7">Catalyzes the conversion of (8S)-3',8-cyclo-7,8-dihydroguanosine 5'-triphosphate to cyclic pyranopterin monophosphate (cPMP).</text>
</comment>
<keyword evidence="5 7" id="KW-0456">Lyase</keyword>
<protein>
    <recommendedName>
        <fullName evidence="3 7">Cyclic pyranopterin monophosphate synthase</fullName>
        <ecNumber evidence="3 7">4.6.1.17</ecNumber>
    </recommendedName>
    <alternativeName>
        <fullName evidence="7">Molybdenum cofactor biosynthesis protein C</fullName>
    </alternativeName>
</protein>
<name>A0A9W6GG56_9BACT</name>
<evidence type="ECO:0000256" key="2">
    <source>
        <dbReference type="ARBA" id="ARBA00005046"/>
    </source>
</evidence>
<keyword evidence="10" id="KW-1185">Reference proteome</keyword>
<feature type="binding site" evidence="7">
    <location>
        <begin position="73"/>
        <end position="75"/>
    </location>
    <ligand>
        <name>substrate</name>
    </ligand>
</feature>
<comment type="pathway">
    <text evidence="2 7">Cofactor biosynthesis; molybdopterin biosynthesis.</text>
</comment>
<evidence type="ECO:0000256" key="1">
    <source>
        <dbReference type="ARBA" id="ARBA00001637"/>
    </source>
</evidence>
<organism evidence="9 10">
    <name type="scientific">Thermodesulfovibrio yellowstonii</name>
    <dbReference type="NCBI Taxonomy" id="28262"/>
    <lineage>
        <taxon>Bacteria</taxon>
        <taxon>Pseudomonadati</taxon>
        <taxon>Nitrospirota</taxon>
        <taxon>Thermodesulfovibrionia</taxon>
        <taxon>Thermodesulfovibrionales</taxon>
        <taxon>Thermodesulfovibrionaceae</taxon>
        <taxon>Thermodesulfovibrio</taxon>
    </lineage>
</organism>
<evidence type="ECO:0000256" key="3">
    <source>
        <dbReference type="ARBA" id="ARBA00012575"/>
    </source>
</evidence>
<dbReference type="SUPFAM" id="SSF55040">
    <property type="entry name" value="Molybdenum cofactor biosynthesis protein C, MoaC"/>
    <property type="match status" value="1"/>
</dbReference>
<dbReference type="EC" id="4.6.1.17" evidence="3 7"/>
<dbReference type="NCBIfam" id="NF006870">
    <property type="entry name" value="PRK09364.1"/>
    <property type="match status" value="1"/>
</dbReference>
<dbReference type="InterPro" id="IPR023045">
    <property type="entry name" value="MoaC"/>
</dbReference>
<dbReference type="Proteomes" id="UP001144297">
    <property type="component" value="Unassembled WGS sequence"/>
</dbReference>
<sequence>MFTHFDEKGQARMVDVTGKPVTERIAIAEGIVKMKPETLKMILNKKIVKGDVFQVARLAGIMAAKMTPHLIPLCHPLPITSIEIDFEPDEDNSQVKIKTTVKTTAQTGVEMEAMVATSLASLTVYDMCKAVDKEMIIGDIKLVYKAGGKSGEFVRT</sequence>
<dbReference type="PANTHER" id="PTHR22960:SF29">
    <property type="entry name" value="CYCLIC PYRANOPTERIN MONOPHOSPHATE SYNTHASE"/>
    <property type="match status" value="1"/>
</dbReference>
<feature type="active site" evidence="7">
    <location>
        <position position="126"/>
    </location>
</feature>
<evidence type="ECO:0000256" key="6">
    <source>
        <dbReference type="ARBA" id="ARBA00055087"/>
    </source>
</evidence>
<dbReference type="InterPro" id="IPR050105">
    <property type="entry name" value="MoCo_biosynth_MoaA/MoaC"/>
</dbReference>
<dbReference type="InterPro" id="IPR002820">
    <property type="entry name" value="Mopterin_CF_biosynth-C_dom"/>
</dbReference>
<evidence type="ECO:0000256" key="7">
    <source>
        <dbReference type="HAMAP-Rule" id="MF_01224"/>
    </source>
</evidence>
<dbReference type="PANTHER" id="PTHR22960">
    <property type="entry name" value="MOLYBDOPTERIN COFACTOR SYNTHESIS PROTEIN A"/>
    <property type="match status" value="1"/>
</dbReference>
<dbReference type="InterPro" id="IPR047594">
    <property type="entry name" value="MoaC_bact/euk"/>
</dbReference>
<dbReference type="GO" id="GO:0006777">
    <property type="term" value="P:Mo-molybdopterin cofactor biosynthetic process"/>
    <property type="evidence" value="ECO:0007669"/>
    <property type="project" value="UniProtKB-UniRule"/>
</dbReference>
<evidence type="ECO:0000256" key="4">
    <source>
        <dbReference type="ARBA" id="ARBA00023150"/>
    </source>
</evidence>
<reference evidence="9" key="1">
    <citation type="submission" date="2022-12" db="EMBL/GenBank/DDBJ databases">
        <title>Reference genome sequencing for broad-spectrum identification of bacterial and archaeal isolates by mass spectrometry.</title>
        <authorList>
            <person name="Sekiguchi Y."/>
            <person name="Tourlousse D.M."/>
        </authorList>
    </citation>
    <scope>NUCLEOTIDE SEQUENCE</scope>
    <source>
        <strain evidence="9">TSL-P1</strain>
    </source>
</reference>
<accession>A0A9W6GG56</accession>
<dbReference type="CDD" id="cd01420">
    <property type="entry name" value="MoaC_PE"/>
    <property type="match status" value="1"/>
</dbReference>
<evidence type="ECO:0000313" key="9">
    <source>
        <dbReference type="EMBL" id="GLI53338.1"/>
    </source>
</evidence>
<proteinExistence type="inferred from homology"/>
<evidence type="ECO:0000313" key="10">
    <source>
        <dbReference type="Proteomes" id="UP001144297"/>
    </source>
</evidence>
<comment type="subunit">
    <text evidence="7">Homohexamer; trimer of dimers.</text>
</comment>
<dbReference type="InterPro" id="IPR036522">
    <property type="entry name" value="MoaC_sf"/>
</dbReference>
<gene>
    <name evidence="7 9" type="primary">moaC</name>
    <name evidence="9" type="ORF">TISLANDTSLP1_10310</name>
</gene>
<comment type="catalytic activity">
    <reaction evidence="1 7">
        <text>(8S)-3',8-cyclo-7,8-dihydroguanosine 5'-triphosphate = cyclic pyranopterin phosphate + diphosphate</text>
        <dbReference type="Rhea" id="RHEA:49580"/>
        <dbReference type="ChEBI" id="CHEBI:33019"/>
        <dbReference type="ChEBI" id="CHEBI:59648"/>
        <dbReference type="ChEBI" id="CHEBI:131766"/>
        <dbReference type="EC" id="4.6.1.17"/>
    </reaction>
</comment>
<keyword evidence="4 7" id="KW-0501">Molybdenum cofactor biosynthesis</keyword>
<feature type="binding site" evidence="7">
    <location>
        <begin position="111"/>
        <end position="112"/>
    </location>
    <ligand>
        <name>substrate</name>
    </ligand>
</feature>
<dbReference type="HAMAP" id="MF_01224_B">
    <property type="entry name" value="MoaC_B"/>
    <property type="match status" value="1"/>
</dbReference>
<dbReference type="Gene3D" id="3.30.70.640">
    <property type="entry name" value="Molybdopterin cofactor biosynthesis C (MoaC) domain"/>
    <property type="match status" value="1"/>
</dbReference>
<dbReference type="GO" id="GO:0061799">
    <property type="term" value="F:cyclic pyranopterin monophosphate synthase activity"/>
    <property type="evidence" value="ECO:0007669"/>
    <property type="project" value="UniProtKB-UniRule"/>
</dbReference>
<evidence type="ECO:0000256" key="5">
    <source>
        <dbReference type="ARBA" id="ARBA00023239"/>
    </source>
</evidence>
<dbReference type="AlphaFoldDB" id="A0A9W6GG56"/>
<feature type="domain" description="Molybdopterin cofactor biosynthesis C (MoaC)" evidence="8">
    <location>
        <begin position="13"/>
        <end position="148"/>
    </location>
</feature>
<dbReference type="EMBL" id="BSDX01000001">
    <property type="protein sequence ID" value="GLI53338.1"/>
    <property type="molecule type" value="Genomic_DNA"/>
</dbReference>
<comment type="caution">
    <text evidence="9">The sequence shown here is derived from an EMBL/GenBank/DDBJ whole genome shotgun (WGS) entry which is preliminary data.</text>
</comment>
<comment type="similarity">
    <text evidence="7">Belongs to the MoaC family.</text>
</comment>
<dbReference type="Pfam" id="PF01967">
    <property type="entry name" value="MoaC"/>
    <property type="match status" value="1"/>
</dbReference>